<reference evidence="2 3" key="1">
    <citation type="journal article" date="2011" name="Proc. Natl. Acad. Sci. U.S.A.">
        <title>Evolutionary erosion of yeast sex chromosomes by mating-type switching accidents.</title>
        <authorList>
            <person name="Gordon J.L."/>
            <person name="Armisen D."/>
            <person name="Proux-Wera E."/>
            <person name="Oheigeartaigh S.S."/>
            <person name="Byrne K.P."/>
            <person name="Wolfe K.H."/>
        </authorList>
    </citation>
    <scope>NUCLEOTIDE SEQUENCE [LARGE SCALE GENOMIC DNA]</scope>
    <source>
        <strain evidence="3">ATCC 24235 / CBS 4417 / NBRC 1672 / NRRL Y-8282 / UCD 70-5</strain>
    </source>
</reference>
<sequence>MSQFPLHLLPDELVKEVFSHLPQADRLNLCLLNKYYHKIATQLLYNRIYLNDSNVVKSDYINLAINWSLINIPSSLSEKDSREIANKRLEQLIETLENVSLCRNSITWIRINWDLDSQLQKRILNILCDKGESVTRLENITDPNCNDIIMHGKIAKRQVISFDLAPPNALPEVPVSPDYIPNAKLFLKNRISSRLSHMTLFIDPVKLFNYLYPLKNKLQIVDLKLHWRSEFYQNEYFTKPLSKYEFTKLSEIFDVRTLKVLTVISWNQTLLDREIEMVNDFKEFTNIEDLSLISIKQKTRLIVSLFKRLKNLKRLKMDFLEDFVPESTNPEIFIAITTYCRYLQFMDLRFQGLDPSIISLGKVSSGIDDTFDINSENRFILTQTCNCDKCDYVFKEILKKKIFLFEEDYIFEDISDIASKDIYKMMRCLSLLPYSKACDYYPSVRTQPMNLKEFVKRINTNLWAYRQSRDQLILKKEKKVVLDDQNESGNSEEEIEEITYELPHDPLSEKDVIDCYHALIHQYKSTYITFLSRFKN</sequence>
<organism evidence="2 3">
    <name type="scientific">Tetrapisispora phaffii (strain ATCC 24235 / CBS 4417 / NBRC 1672 / NRRL Y-8282 / UCD 70-5)</name>
    <name type="common">Yeast</name>
    <name type="synonym">Fabospora phaffii</name>
    <dbReference type="NCBI Taxonomy" id="1071381"/>
    <lineage>
        <taxon>Eukaryota</taxon>
        <taxon>Fungi</taxon>
        <taxon>Dikarya</taxon>
        <taxon>Ascomycota</taxon>
        <taxon>Saccharomycotina</taxon>
        <taxon>Saccharomycetes</taxon>
        <taxon>Saccharomycetales</taxon>
        <taxon>Saccharomycetaceae</taxon>
        <taxon>Tetrapisispora</taxon>
    </lineage>
</organism>
<dbReference type="AlphaFoldDB" id="G8BU35"/>
<dbReference type="Proteomes" id="UP000005666">
    <property type="component" value="Chromosome 5"/>
</dbReference>
<dbReference type="RefSeq" id="XP_003685847.1">
    <property type="nucleotide sequence ID" value="XM_003685799.1"/>
</dbReference>
<dbReference type="HOGENOM" id="CLU_020929_0_0_1"/>
<dbReference type="SUPFAM" id="SSF81383">
    <property type="entry name" value="F-box domain"/>
    <property type="match status" value="1"/>
</dbReference>
<dbReference type="OrthoDB" id="2852960at2759"/>
<dbReference type="EMBL" id="HE612860">
    <property type="protein sequence ID" value="CCE63413.1"/>
    <property type="molecule type" value="Genomic_DNA"/>
</dbReference>
<accession>G8BU35</accession>
<dbReference type="InterPro" id="IPR036047">
    <property type="entry name" value="F-box-like_dom_sf"/>
</dbReference>
<dbReference type="GO" id="GO:0019005">
    <property type="term" value="C:SCF ubiquitin ligase complex"/>
    <property type="evidence" value="ECO:0007669"/>
    <property type="project" value="EnsemblFungi"/>
</dbReference>
<dbReference type="GO" id="GO:0006511">
    <property type="term" value="P:ubiquitin-dependent protein catabolic process"/>
    <property type="evidence" value="ECO:0007669"/>
    <property type="project" value="EnsemblFungi"/>
</dbReference>
<evidence type="ECO:0000259" key="1">
    <source>
        <dbReference type="PROSITE" id="PS50181"/>
    </source>
</evidence>
<dbReference type="OMA" id="TSFDMAP"/>
<dbReference type="InterPro" id="IPR001810">
    <property type="entry name" value="F-box_dom"/>
</dbReference>
<dbReference type="GeneID" id="11531186"/>
<feature type="domain" description="F-box" evidence="1">
    <location>
        <begin position="3"/>
        <end position="48"/>
    </location>
</feature>
<name>G8BU35_TETPH</name>
<evidence type="ECO:0000313" key="3">
    <source>
        <dbReference type="Proteomes" id="UP000005666"/>
    </source>
</evidence>
<keyword evidence="3" id="KW-1185">Reference proteome</keyword>
<gene>
    <name evidence="2" type="primary">TPHA0E03230</name>
    <name evidence="2" type="ordered locus">TPHA_0E03230</name>
</gene>
<dbReference type="Pfam" id="PF12937">
    <property type="entry name" value="F-box-like"/>
    <property type="match status" value="1"/>
</dbReference>
<dbReference type="PROSITE" id="PS50181">
    <property type="entry name" value="FBOX"/>
    <property type="match status" value="1"/>
</dbReference>
<dbReference type="eggNOG" id="ENOG502QRGQ">
    <property type="taxonomic scope" value="Eukaryota"/>
</dbReference>
<evidence type="ECO:0000313" key="2">
    <source>
        <dbReference type="EMBL" id="CCE63413.1"/>
    </source>
</evidence>
<dbReference type="STRING" id="1071381.G8BU35"/>
<protein>
    <recommendedName>
        <fullName evidence="1">F-box domain-containing protein</fullName>
    </recommendedName>
</protein>
<proteinExistence type="predicted"/>
<dbReference type="KEGG" id="tpf:TPHA_0E03230"/>